<evidence type="ECO:0000313" key="2">
    <source>
        <dbReference type="Proteomes" id="UP000304953"/>
    </source>
</evidence>
<protein>
    <submittedName>
        <fullName evidence="1">Uncharacterized protein</fullName>
    </submittedName>
</protein>
<comment type="caution">
    <text evidence="1">The sequence shown here is derived from an EMBL/GenBank/DDBJ whole genome shotgun (WGS) entry which is preliminary data.</text>
</comment>
<name>A0AC61S1C6_9FIRM</name>
<reference evidence="1" key="1">
    <citation type="submission" date="2019-04" db="EMBL/GenBank/DDBJ databases">
        <title>Microbes associate with the intestines of laboratory mice.</title>
        <authorList>
            <person name="Navarre W."/>
            <person name="Wong E."/>
            <person name="Huang K."/>
            <person name="Tropini C."/>
            <person name="Ng K."/>
            <person name="Yu B."/>
        </authorList>
    </citation>
    <scope>NUCLEOTIDE SEQUENCE</scope>
    <source>
        <strain evidence="1">NM01_1-7b</strain>
    </source>
</reference>
<sequence>MPWNLWHFFYIKFYQSKAYYIRKRMRNMQEDKSGKVQFISLEHLAEKKRNSREELLFQSIRKLEPVYWSGVRMAEDCLYGAFSFHEGQNPDGRASIAAFLLGKEGFILAVLEDEGGIFPRKELSGMENHDAGGTAMEDTLEKLFERLLERGQQKTEKMEQYLIEMEHEIVSGRISRNRNQNIFECKRTLTVWKNDYGRFLNVVEGINGLEQKKNEGKGQVLTEESACFFRVYENKLKRLTEETQFLYEELVHIREALDAALSYEQNRIMKVFTTVTTIFMPLSLIAGWYGMNFTGMPELGWKYGYAFAGGLSILVILACIWFFKKKKLF</sequence>
<keyword evidence="2" id="KW-1185">Reference proteome</keyword>
<organism evidence="1 2">
    <name type="scientific">Petralouisia muris</name>
    <dbReference type="NCBI Taxonomy" id="3032872"/>
    <lineage>
        <taxon>Bacteria</taxon>
        <taxon>Bacillati</taxon>
        <taxon>Bacillota</taxon>
        <taxon>Clostridia</taxon>
        <taxon>Lachnospirales</taxon>
        <taxon>Lachnospiraceae</taxon>
        <taxon>Petralouisia</taxon>
    </lineage>
</organism>
<evidence type="ECO:0000313" key="1">
    <source>
        <dbReference type="EMBL" id="TGY98156.1"/>
    </source>
</evidence>
<dbReference type="EMBL" id="SRYA01000002">
    <property type="protein sequence ID" value="TGY98156.1"/>
    <property type="molecule type" value="Genomic_DNA"/>
</dbReference>
<gene>
    <name evidence="1" type="ORF">E5329_01765</name>
</gene>
<accession>A0AC61S1C6</accession>
<proteinExistence type="predicted"/>
<dbReference type="Proteomes" id="UP000304953">
    <property type="component" value="Unassembled WGS sequence"/>
</dbReference>